<accession>A0AA39CKV5</accession>
<protein>
    <submittedName>
        <fullName evidence="3">Uncharacterized protein</fullName>
    </submittedName>
</protein>
<gene>
    <name evidence="3" type="ORF">H2200_003600</name>
</gene>
<evidence type="ECO:0000313" key="3">
    <source>
        <dbReference type="EMBL" id="KAJ9612005.1"/>
    </source>
</evidence>
<organism evidence="3 4">
    <name type="scientific">Cladophialophora chaetospira</name>
    <dbReference type="NCBI Taxonomy" id="386627"/>
    <lineage>
        <taxon>Eukaryota</taxon>
        <taxon>Fungi</taxon>
        <taxon>Dikarya</taxon>
        <taxon>Ascomycota</taxon>
        <taxon>Pezizomycotina</taxon>
        <taxon>Eurotiomycetes</taxon>
        <taxon>Chaetothyriomycetidae</taxon>
        <taxon>Chaetothyriales</taxon>
        <taxon>Herpotrichiellaceae</taxon>
        <taxon>Cladophialophora</taxon>
    </lineage>
</organism>
<name>A0AA39CKV5_9EURO</name>
<feature type="region of interest" description="Disordered" evidence="1">
    <location>
        <begin position="1"/>
        <end position="35"/>
    </location>
</feature>
<keyword evidence="4" id="KW-1185">Reference proteome</keyword>
<evidence type="ECO:0000256" key="1">
    <source>
        <dbReference type="SAM" id="MobiDB-lite"/>
    </source>
</evidence>
<dbReference type="AlphaFoldDB" id="A0AA39CKV5"/>
<keyword evidence="2" id="KW-0472">Membrane</keyword>
<sequence>MAQKRHAPVENVPLVRPTDKAAQSAKRSGRRRDPRVPMVQSVCRKISRIDRSLRMFGATILRTFRLQLLRLHSQNEEPKIAFRKSRTTAVLRALVHIPPLAGCLGLIILNSETYLYGGAHIWISLLQFVAKIHEVLMQASIAANVISLLRQELVNEGRIPFGGLFPALRISSLSSLWSMEFWSAASTATVSFGLSRKVLFVSLVPFCVLLANFVGPSSAIAMIPRPGNYPLGTASSTVYANESLLFPAHLSSETLSASNKGRDFTSLTHVLGRNNIAPNFTTPENSLLIEASCPADNLQTVLDQVSVVEWGYELSTTTSSQTSISLVFPLSTLYYQHNNFTTATTPHSLTVIMLQEGVPNGKSDWNAVQPLTNLQLNTTIIQPFVQVSCGWFSVSNHSSQLQRNIPFGAPGISSQYHSDWTFGRVVESHIFNPHGHFIWIPPEQRESHDVSTFIILVGNTMIADGSVGDVDNYITFGAACTVKAVWAASDIGVSEPLLSSAIQFEQTPFSEIGLSDKLEKAPAVSIAPSWGEIAAPLGTVVNSGTNLSLVDIFQKVNPTFDWGEHNSDSPFVSRFEPAEELVSGLLATSMAQLRDEIFLDNRTWCQQLSIPGSDFTYAGDMLLSGTCSKGDGYEINITLSVPGHVYNLDGLPIRLAISVLSIYCVFTIACTIYTIRTGVTSSCWILSLKSPRWL</sequence>
<dbReference type="Proteomes" id="UP001172673">
    <property type="component" value="Unassembled WGS sequence"/>
</dbReference>
<feature type="transmembrane region" description="Helical" evidence="2">
    <location>
        <begin position="655"/>
        <end position="675"/>
    </location>
</feature>
<comment type="caution">
    <text evidence="3">The sequence shown here is derived from an EMBL/GenBank/DDBJ whole genome shotgun (WGS) entry which is preliminary data.</text>
</comment>
<dbReference type="EMBL" id="JAPDRK010000005">
    <property type="protein sequence ID" value="KAJ9612005.1"/>
    <property type="molecule type" value="Genomic_DNA"/>
</dbReference>
<feature type="transmembrane region" description="Helical" evidence="2">
    <location>
        <begin position="198"/>
        <end position="215"/>
    </location>
</feature>
<keyword evidence="2" id="KW-1133">Transmembrane helix</keyword>
<evidence type="ECO:0000313" key="4">
    <source>
        <dbReference type="Proteomes" id="UP001172673"/>
    </source>
</evidence>
<proteinExistence type="predicted"/>
<keyword evidence="2" id="KW-0812">Transmembrane</keyword>
<reference evidence="3" key="1">
    <citation type="submission" date="2022-10" db="EMBL/GenBank/DDBJ databases">
        <title>Culturing micro-colonial fungi from biological soil crusts in the Mojave desert and describing Neophaeococcomyces mojavensis, and introducing the new genera and species Taxawa tesnikishii.</title>
        <authorList>
            <person name="Kurbessoian T."/>
            <person name="Stajich J.E."/>
        </authorList>
    </citation>
    <scope>NUCLEOTIDE SEQUENCE</scope>
    <source>
        <strain evidence="3">TK_41</strain>
    </source>
</reference>
<evidence type="ECO:0000256" key="2">
    <source>
        <dbReference type="SAM" id="Phobius"/>
    </source>
</evidence>